<proteinExistence type="predicted"/>
<dbReference type="CDD" id="cd00130">
    <property type="entry name" value="PAS"/>
    <property type="match status" value="3"/>
</dbReference>
<dbReference type="InterPro" id="IPR001789">
    <property type="entry name" value="Sig_transdc_resp-reg_receiver"/>
</dbReference>
<dbReference type="Gene3D" id="3.30.450.20">
    <property type="entry name" value="PAS domain"/>
    <property type="match status" value="3"/>
</dbReference>
<dbReference type="InterPro" id="IPR001610">
    <property type="entry name" value="PAC"/>
</dbReference>
<reference evidence="10 11" key="1">
    <citation type="submission" date="2018-10" db="EMBL/GenBank/DDBJ databases">
        <title>Genomic Encyclopedia of Archaeal and Bacterial Type Strains, Phase II (KMG-II): from individual species to whole genera.</title>
        <authorList>
            <person name="Goeker M."/>
        </authorList>
    </citation>
    <scope>NUCLEOTIDE SEQUENCE [LARGE SCALE GENOMIC DNA]</scope>
    <source>
        <strain evidence="10 11">DSM 19839</strain>
    </source>
</reference>
<dbReference type="PANTHER" id="PTHR43304">
    <property type="entry name" value="PHYTOCHROME-LIKE PROTEIN CPH1"/>
    <property type="match status" value="1"/>
</dbReference>
<dbReference type="InterPro" id="IPR000700">
    <property type="entry name" value="PAS-assoc_C"/>
</dbReference>
<feature type="domain" description="PAS" evidence="8">
    <location>
        <begin position="263"/>
        <end position="333"/>
    </location>
</feature>
<dbReference type="SMART" id="SM00091">
    <property type="entry name" value="PAS"/>
    <property type="match status" value="3"/>
</dbReference>
<dbReference type="SMART" id="SM00448">
    <property type="entry name" value="REC"/>
    <property type="match status" value="1"/>
</dbReference>
<dbReference type="Pfam" id="PF00989">
    <property type="entry name" value="PAS"/>
    <property type="match status" value="1"/>
</dbReference>
<sequence length="588" mass="67710">MTDRNGVLNILVVEDHIGDYILIEEYLSEEHLQINLTRATTFKEAKDNLNETNSFGVIILDLSLPDVDDNETLVTQMVALAPNTPIIVLTGFASKAFGVKTLSLGISDYLLKDDLNSSQLAKSIYYSIERKNIDYRLSESERKYKALFDFSPLPMWVLDKHTLEFLNVNDAAVSLYGYSKEEFLTMNVRDLWTQDTKSEIESTWRENYHSNFGITVKHHKKNGELVHMEIKSNPIDFDGKEARVTQAKDITAQLDAEQALKHSEKRFKALVQDASDLIMIMDFSGDLSYVSPSALQMTGISDSEMIKNNFFHFIHKNDVKNVKTYLLKLKDNKRVQIPSYRIKTSDNKWRYIETIVTNLNDDSSINGLVANSRDITEFIKQEKKLIHSLKRYDIVAKATSDTITDYDVANDRMYYNEGIESIFGYSKNEIENTGCWWNDKLHPEDKLRVQRYSKQVQKLRSGHIQIEYRFRCADGSYKYVLDRSYLITDENGNPIRIIGAMQDITEIQNYIQTIENHNSRLKDIAWTQSHVVRAPLARIMGLIDLIQSYPNIDEQAQLLEHINTSATELDGIIRNITSKTEDVTLTSR</sequence>
<dbReference type="OrthoDB" id="9124519at2"/>
<comment type="caution">
    <text evidence="10">The sequence shown here is derived from an EMBL/GenBank/DDBJ whole genome shotgun (WGS) entry which is preliminary data.</text>
</comment>
<dbReference type="NCBIfam" id="TIGR00229">
    <property type="entry name" value="sensory_box"/>
    <property type="match status" value="3"/>
</dbReference>
<evidence type="ECO:0000256" key="3">
    <source>
        <dbReference type="ARBA" id="ARBA00022553"/>
    </source>
</evidence>
<dbReference type="CDD" id="cd00082">
    <property type="entry name" value="HisKA"/>
    <property type="match status" value="1"/>
</dbReference>
<dbReference type="SUPFAM" id="SSF47384">
    <property type="entry name" value="Homodimeric domain of signal transducing histidine kinase"/>
    <property type="match status" value="1"/>
</dbReference>
<dbReference type="InterPro" id="IPR013655">
    <property type="entry name" value="PAS_fold_3"/>
</dbReference>
<keyword evidence="4" id="KW-0808">Transferase</keyword>
<keyword evidence="3 6" id="KW-0597">Phosphoprotein</keyword>
<evidence type="ECO:0000256" key="2">
    <source>
        <dbReference type="ARBA" id="ARBA00012438"/>
    </source>
</evidence>
<protein>
    <recommendedName>
        <fullName evidence="2">histidine kinase</fullName>
        <ecNumber evidence="2">2.7.13.3</ecNumber>
    </recommendedName>
</protein>
<organism evidence="10 11">
    <name type="scientific">Gillisia mitskevichiae</name>
    <dbReference type="NCBI Taxonomy" id="270921"/>
    <lineage>
        <taxon>Bacteria</taxon>
        <taxon>Pseudomonadati</taxon>
        <taxon>Bacteroidota</taxon>
        <taxon>Flavobacteriia</taxon>
        <taxon>Flavobacteriales</taxon>
        <taxon>Flavobacteriaceae</taxon>
        <taxon>Gillisia</taxon>
    </lineage>
</organism>
<evidence type="ECO:0000256" key="1">
    <source>
        <dbReference type="ARBA" id="ARBA00000085"/>
    </source>
</evidence>
<dbReference type="GO" id="GO:0000155">
    <property type="term" value="F:phosphorelay sensor kinase activity"/>
    <property type="evidence" value="ECO:0007669"/>
    <property type="project" value="InterPro"/>
</dbReference>
<dbReference type="SUPFAM" id="SSF52172">
    <property type="entry name" value="CheY-like"/>
    <property type="match status" value="1"/>
</dbReference>
<dbReference type="PROSITE" id="PS50112">
    <property type="entry name" value="PAS"/>
    <property type="match status" value="3"/>
</dbReference>
<comment type="catalytic activity">
    <reaction evidence="1">
        <text>ATP + protein L-histidine = ADP + protein N-phospho-L-histidine.</text>
        <dbReference type="EC" id="2.7.13.3"/>
    </reaction>
</comment>
<dbReference type="InterPro" id="IPR003661">
    <property type="entry name" value="HisK_dim/P_dom"/>
</dbReference>
<evidence type="ECO:0000259" key="8">
    <source>
        <dbReference type="PROSITE" id="PS50112"/>
    </source>
</evidence>
<evidence type="ECO:0000259" key="9">
    <source>
        <dbReference type="PROSITE" id="PS50113"/>
    </source>
</evidence>
<dbReference type="SUPFAM" id="SSF55785">
    <property type="entry name" value="PYP-like sensor domain (PAS domain)"/>
    <property type="match status" value="3"/>
</dbReference>
<feature type="domain" description="PAS" evidence="8">
    <location>
        <begin position="140"/>
        <end position="211"/>
    </location>
</feature>
<dbReference type="RefSeq" id="WP_121346166.1">
    <property type="nucleotide sequence ID" value="NZ_RBLG01000003.1"/>
</dbReference>
<feature type="domain" description="PAC" evidence="9">
    <location>
        <begin position="464"/>
        <end position="516"/>
    </location>
</feature>
<dbReference type="Proteomes" id="UP000276282">
    <property type="component" value="Unassembled WGS sequence"/>
</dbReference>
<evidence type="ECO:0000256" key="4">
    <source>
        <dbReference type="ARBA" id="ARBA00022679"/>
    </source>
</evidence>
<dbReference type="Pfam" id="PF13426">
    <property type="entry name" value="PAS_9"/>
    <property type="match status" value="1"/>
</dbReference>
<keyword evidence="11" id="KW-1185">Reference proteome</keyword>
<feature type="modified residue" description="4-aspartylphosphate" evidence="6">
    <location>
        <position position="61"/>
    </location>
</feature>
<dbReference type="Gene3D" id="1.10.287.130">
    <property type="match status" value="1"/>
</dbReference>
<dbReference type="PANTHER" id="PTHR43304:SF1">
    <property type="entry name" value="PAC DOMAIN-CONTAINING PROTEIN"/>
    <property type="match status" value="1"/>
</dbReference>
<dbReference type="AlphaFoldDB" id="A0A495PM84"/>
<dbReference type="PROSITE" id="PS50110">
    <property type="entry name" value="RESPONSE_REGULATORY"/>
    <property type="match status" value="1"/>
</dbReference>
<dbReference type="Gene3D" id="3.40.50.2300">
    <property type="match status" value="1"/>
</dbReference>
<dbReference type="InterPro" id="IPR013767">
    <property type="entry name" value="PAS_fold"/>
</dbReference>
<dbReference type="SMART" id="SM00086">
    <property type="entry name" value="PAC"/>
    <property type="match status" value="3"/>
</dbReference>
<dbReference type="PROSITE" id="PS50113">
    <property type="entry name" value="PAC"/>
    <property type="match status" value="1"/>
</dbReference>
<dbReference type="Pfam" id="PF00072">
    <property type="entry name" value="Response_reg"/>
    <property type="match status" value="1"/>
</dbReference>
<evidence type="ECO:0000313" key="10">
    <source>
        <dbReference type="EMBL" id="RKS50562.1"/>
    </source>
</evidence>
<dbReference type="InterPro" id="IPR011006">
    <property type="entry name" value="CheY-like_superfamily"/>
</dbReference>
<dbReference type="GO" id="GO:0006355">
    <property type="term" value="P:regulation of DNA-templated transcription"/>
    <property type="evidence" value="ECO:0007669"/>
    <property type="project" value="InterPro"/>
</dbReference>
<gene>
    <name evidence="10" type="ORF">BC962_2333</name>
</gene>
<evidence type="ECO:0000256" key="6">
    <source>
        <dbReference type="PROSITE-ProRule" id="PRU00169"/>
    </source>
</evidence>
<feature type="domain" description="Response regulatory" evidence="7">
    <location>
        <begin position="9"/>
        <end position="127"/>
    </location>
</feature>
<name>A0A495PM84_9FLAO</name>
<evidence type="ECO:0000259" key="7">
    <source>
        <dbReference type="PROSITE" id="PS50110"/>
    </source>
</evidence>
<dbReference type="InterPro" id="IPR035965">
    <property type="entry name" value="PAS-like_dom_sf"/>
</dbReference>
<evidence type="ECO:0000313" key="11">
    <source>
        <dbReference type="Proteomes" id="UP000276282"/>
    </source>
</evidence>
<accession>A0A495PM84</accession>
<dbReference type="InterPro" id="IPR000014">
    <property type="entry name" value="PAS"/>
</dbReference>
<dbReference type="InterPro" id="IPR052162">
    <property type="entry name" value="Sensor_kinase/Photoreceptor"/>
</dbReference>
<dbReference type="InterPro" id="IPR036097">
    <property type="entry name" value="HisK_dim/P_sf"/>
</dbReference>
<evidence type="ECO:0000256" key="5">
    <source>
        <dbReference type="ARBA" id="ARBA00022777"/>
    </source>
</evidence>
<keyword evidence="5" id="KW-0418">Kinase</keyword>
<feature type="domain" description="PAS" evidence="8">
    <location>
        <begin position="388"/>
        <end position="463"/>
    </location>
</feature>
<dbReference type="EC" id="2.7.13.3" evidence="2"/>
<dbReference type="EMBL" id="RBLG01000003">
    <property type="protein sequence ID" value="RKS50562.1"/>
    <property type="molecule type" value="Genomic_DNA"/>
</dbReference>
<dbReference type="Pfam" id="PF08447">
    <property type="entry name" value="PAS_3"/>
    <property type="match status" value="1"/>
</dbReference>